<evidence type="ECO:0000313" key="1">
    <source>
        <dbReference type="EMBL" id="TWE07396.1"/>
    </source>
</evidence>
<proteinExistence type="predicted"/>
<accession>A0A561DVK6</accession>
<name>A0A561DVK6_9MICO</name>
<gene>
    <name evidence="1" type="ORF">BKA23_3409</name>
</gene>
<reference evidence="1 2" key="1">
    <citation type="submission" date="2019-06" db="EMBL/GenBank/DDBJ databases">
        <title>Sequencing the genomes of 1000 actinobacteria strains.</title>
        <authorList>
            <person name="Klenk H.-P."/>
        </authorList>
    </citation>
    <scope>NUCLEOTIDE SEQUENCE [LARGE SCALE GENOMIC DNA]</scope>
    <source>
        <strain evidence="1 2">DSM 19560</strain>
    </source>
</reference>
<organism evidence="1 2">
    <name type="scientific">Rudaeicoccus suwonensis</name>
    <dbReference type="NCBI Taxonomy" id="657409"/>
    <lineage>
        <taxon>Bacteria</taxon>
        <taxon>Bacillati</taxon>
        <taxon>Actinomycetota</taxon>
        <taxon>Actinomycetes</taxon>
        <taxon>Micrococcales</taxon>
        <taxon>Dermacoccaceae</taxon>
        <taxon>Rudaeicoccus</taxon>
    </lineage>
</organism>
<dbReference type="EMBL" id="VIVQ01000005">
    <property type="protein sequence ID" value="TWE07396.1"/>
    <property type="molecule type" value="Genomic_DNA"/>
</dbReference>
<dbReference type="Proteomes" id="UP000318297">
    <property type="component" value="Unassembled WGS sequence"/>
</dbReference>
<comment type="caution">
    <text evidence="1">The sequence shown here is derived from an EMBL/GenBank/DDBJ whole genome shotgun (WGS) entry which is preliminary data.</text>
</comment>
<dbReference type="RefSeq" id="WP_145230648.1">
    <property type="nucleotide sequence ID" value="NZ_VIVQ01000005.1"/>
</dbReference>
<keyword evidence="2" id="KW-1185">Reference proteome</keyword>
<sequence length="103" mass="11005">MLQGSGEVTVDPVGLQERRRETVLEADQHHLGSGNVGHDRIVTVLLCAGFGGQVCGEPAQERGVMPLETRGTAGDGQHQVLGEVIVLIEHDHQLVVVVSAHDR</sequence>
<dbReference type="AlphaFoldDB" id="A0A561DVK6"/>
<evidence type="ECO:0000313" key="2">
    <source>
        <dbReference type="Proteomes" id="UP000318297"/>
    </source>
</evidence>
<protein>
    <submittedName>
        <fullName evidence="1">Uncharacterized protein</fullName>
    </submittedName>
</protein>